<sequence length="105" mass="11928">MSWIAIWWIARHLHYSEGCIWSSLIFVPELPKSSSPFRIPDEDLQICENHSRNLIYTNYTKPTCTDVTPNAGQTAKEGKKGRNPSNVLSRFLNIAFAANNLHILA</sequence>
<feature type="chain" id="PRO_5018094163" evidence="1">
    <location>
        <begin position="19"/>
        <end position="105"/>
    </location>
</feature>
<gene>
    <name evidence="2" type="ORF">DUI87_10859</name>
</gene>
<evidence type="ECO:0000256" key="1">
    <source>
        <dbReference type="SAM" id="SignalP"/>
    </source>
</evidence>
<name>A0A3M0KPU9_HIRRU</name>
<evidence type="ECO:0000313" key="2">
    <source>
        <dbReference type="EMBL" id="RMC13324.1"/>
    </source>
</evidence>
<feature type="signal peptide" evidence="1">
    <location>
        <begin position="1"/>
        <end position="18"/>
    </location>
</feature>
<comment type="caution">
    <text evidence="2">The sequence shown here is derived from an EMBL/GenBank/DDBJ whole genome shotgun (WGS) entry which is preliminary data.</text>
</comment>
<evidence type="ECO:0000313" key="3">
    <source>
        <dbReference type="Proteomes" id="UP000269221"/>
    </source>
</evidence>
<protein>
    <submittedName>
        <fullName evidence="2">Uncharacterized protein</fullName>
    </submittedName>
</protein>
<proteinExistence type="predicted"/>
<dbReference type="EMBL" id="QRBI01000106">
    <property type="protein sequence ID" value="RMC13324.1"/>
    <property type="molecule type" value="Genomic_DNA"/>
</dbReference>
<dbReference type="AlphaFoldDB" id="A0A3M0KPU9"/>
<organism evidence="2 3">
    <name type="scientific">Hirundo rustica rustica</name>
    <dbReference type="NCBI Taxonomy" id="333673"/>
    <lineage>
        <taxon>Eukaryota</taxon>
        <taxon>Metazoa</taxon>
        <taxon>Chordata</taxon>
        <taxon>Craniata</taxon>
        <taxon>Vertebrata</taxon>
        <taxon>Euteleostomi</taxon>
        <taxon>Archelosauria</taxon>
        <taxon>Archosauria</taxon>
        <taxon>Dinosauria</taxon>
        <taxon>Saurischia</taxon>
        <taxon>Theropoda</taxon>
        <taxon>Coelurosauria</taxon>
        <taxon>Aves</taxon>
        <taxon>Neognathae</taxon>
        <taxon>Neoaves</taxon>
        <taxon>Telluraves</taxon>
        <taxon>Australaves</taxon>
        <taxon>Passeriformes</taxon>
        <taxon>Sylvioidea</taxon>
        <taxon>Hirundinidae</taxon>
        <taxon>Hirundo</taxon>
    </lineage>
</organism>
<reference evidence="2 3" key="1">
    <citation type="submission" date="2018-07" db="EMBL/GenBank/DDBJ databases">
        <title>A high quality draft genome assembly of the barn swallow (H. rustica rustica).</title>
        <authorList>
            <person name="Formenti G."/>
            <person name="Chiara M."/>
            <person name="Poveda L."/>
            <person name="Francoijs K.-J."/>
            <person name="Bonisoli-Alquati A."/>
            <person name="Canova L."/>
            <person name="Gianfranceschi L."/>
            <person name="Horner D.S."/>
            <person name="Saino N."/>
        </authorList>
    </citation>
    <scope>NUCLEOTIDE SEQUENCE [LARGE SCALE GENOMIC DNA]</scope>
    <source>
        <strain evidence="2">Chelidonia</strain>
        <tissue evidence="2">Blood</tissue>
    </source>
</reference>
<keyword evidence="3" id="KW-1185">Reference proteome</keyword>
<dbReference type="Proteomes" id="UP000269221">
    <property type="component" value="Unassembled WGS sequence"/>
</dbReference>
<accession>A0A3M0KPU9</accession>
<keyword evidence="1" id="KW-0732">Signal</keyword>